<evidence type="ECO:0000256" key="1">
    <source>
        <dbReference type="SAM" id="MobiDB-lite"/>
    </source>
</evidence>
<proteinExistence type="predicted"/>
<reference evidence="3" key="1">
    <citation type="journal article" date="2019" name="Int. J. Syst. Evol. Microbiol.">
        <title>The Global Catalogue of Microorganisms (GCM) 10K type strain sequencing project: providing services to taxonomists for standard genome sequencing and annotation.</title>
        <authorList>
            <consortium name="The Broad Institute Genomics Platform"/>
            <consortium name="The Broad Institute Genome Sequencing Center for Infectious Disease"/>
            <person name="Wu L."/>
            <person name="Ma J."/>
        </authorList>
    </citation>
    <scope>NUCLEOTIDE SEQUENCE [LARGE SCALE GENOMIC DNA]</scope>
    <source>
        <strain evidence="3">JCM 17695</strain>
    </source>
</reference>
<keyword evidence="3" id="KW-1185">Reference proteome</keyword>
<evidence type="ECO:0000313" key="3">
    <source>
        <dbReference type="Proteomes" id="UP001596512"/>
    </source>
</evidence>
<feature type="compositionally biased region" description="Polar residues" evidence="1">
    <location>
        <begin position="247"/>
        <end position="257"/>
    </location>
</feature>
<organism evidence="2 3">
    <name type="scientific">Actinokineospora soli</name>
    <dbReference type="NCBI Taxonomy" id="1048753"/>
    <lineage>
        <taxon>Bacteria</taxon>
        <taxon>Bacillati</taxon>
        <taxon>Actinomycetota</taxon>
        <taxon>Actinomycetes</taxon>
        <taxon>Pseudonocardiales</taxon>
        <taxon>Pseudonocardiaceae</taxon>
        <taxon>Actinokineospora</taxon>
    </lineage>
</organism>
<feature type="compositionally biased region" description="Basic residues" evidence="1">
    <location>
        <begin position="259"/>
        <end position="270"/>
    </location>
</feature>
<sequence>MRGDQLLGARQVPQGGGDVPAQGLQEAQVLGDDPHREPPAEVAGEPVGGPQVRVGRGERVPLGVQDAPVHQRPLEVQPVARGAQQRDRGPVLGERVVQVPDLVQHVGPLRPRPRVARALQLAHRRVDLVHGRAGLAALHERRRQRDARLTGEVGPVGRGDRRPQVPDRGDDVAGLEQRAPQRPLRDRQRGRVGLPARAADRPPGGRARRGRGVVGQPQRPRGLLLGGAHPPMVAETPGPAQAISRWVVSNGNRSPSASRRPKRWKGPRDG</sequence>
<feature type="compositionally biased region" description="Low complexity" evidence="1">
    <location>
        <begin position="195"/>
        <end position="205"/>
    </location>
</feature>
<comment type="caution">
    <text evidence="2">The sequence shown here is derived from an EMBL/GenBank/DDBJ whole genome shotgun (WGS) entry which is preliminary data.</text>
</comment>
<dbReference type="EMBL" id="JBHTEY010000004">
    <property type="protein sequence ID" value="MFC7613929.1"/>
    <property type="molecule type" value="Genomic_DNA"/>
</dbReference>
<feature type="region of interest" description="Disordered" evidence="1">
    <location>
        <begin position="140"/>
        <end position="270"/>
    </location>
</feature>
<feature type="region of interest" description="Disordered" evidence="1">
    <location>
        <begin position="1"/>
        <end position="87"/>
    </location>
</feature>
<accession>A0ABW2TJR8</accession>
<feature type="compositionally biased region" description="Basic and acidic residues" evidence="1">
    <location>
        <begin position="158"/>
        <end position="171"/>
    </location>
</feature>
<gene>
    <name evidence="2" type="ORF">ACFQV2_10585</name>
</gene>
<feature type="compositionally biased region" description="Low complexity" evidence="1">
    <location>
        <begin position="44"/>
        <end position="54"/>
    </location>
</feature>
<protein>
    <submittedName>
        <fullName evidence="2">Uncharacterized protein</fullName>
    </submittedName>
</protein>
<dbReference type="Proteomes" id="UP001596512">
    <property type="component" value="Unassembled WGS sequence"/>
</dbReference>
<name>A0ABW2TJR8_9PSEU</name>
<evidence type="ECO:0000313" key="2">
    <source>
        <dbReference type="EMBL" id="MFC7613929.1"/>
    </source>
</evidence>